<proteinExistence type="predicted"/>
<sequence length="203" mass="22807">MQTQQKQRQAHIVIFSSRRSIMRPIMVLPMLVSLIITGCGENPGGVDPGPPAEELTWDDLLPADWQPEKLLEDFDAEDIPDEDPRAADLMKKLEDLWKHAPMVPELDGRRVRLPGFVVPLNLEAKHIEQFLLVPYFGACIHVPPPPANQTVFVSTREHKPYLGGLFDTVWVEGKMQVDTTDSALGSAGYRIDQARVTPYEISE</sequence>
<accession>A0ABZ0SH31</accession>
<name>A0ABZ0SH31_9GAMM</name>
<dbReference type="EMBL" id="CP121472">
    <property type="protein sequence ID" value="WPL19603.1"/>
    <property type="molecule type" value="Genomic_DNA"/>
</dbReference>
<dbReference type="Proteomes" id="UP001432180">
    <property type="component" value="Chromosome"/>
</dbReference>
<dbReference type="Pfam" id="PF11736">
    <property type="entry name" value="DUF3299"/>
    <property type="match status" value="1"/>
</dbReference>
<reference evidence="1 2" key="1">
    <citation type="journal article" date="2023" name="Microorganisms">
        <title>Thiorhodovibrio frisius and Trv. litoralis spp. nov., Two Novel Members from a Clade of Fastidious Purple Sulfur Bacteria That Exhibit Unique Red-Shifted Light-Harvesting Capabilities.</title>
        <authorList>
            <person name="Methner A."/>
            <person name="Kuzyk S.B."/>
            <person name="Petersen J."/>
            <person name="Bauer S."/>
            <person name="Brinkmann H."/>
            <person name="Sichau K."/>
            <person name="Wanner G."/>
            <person name="Wolf J."/>
            <person name="Neumann-Schaal M."/>
            <person name="Henke P."/>
            <person name="Tank M."/>
            <person name="Sproer C."/>
            <person name="Bunk B."/>
            <person name="Overmann J."/>
        </authorList>
    </citation>
    <scope>NUCLEOTIDE SEQUENCE [LARGE SCALE GENOMIC DNA]</scope>
    <source>
        <strain evidence="1 2">DSM 6702</strain>
    </source>
</reference>
<protein>
    <recommendedName>
        <fullName evidence="3">DUF3299 domain-containing protein</fullName>
    </recommendedName>
</protein>
<evidence type="ECO:0008006" key="3">
    <source>
        <dbReference type="Google" id="ProtNLM"/>
    </source>
</evidence>
<dbReference type="Gene3D" id="2.40.50.870">
    <property type="entry name" value="Protein of unknown function (DUF3299)"/>
    <property type="match status" value="1"/>
</dbReference>
<gene>
    <name evidence="1" type="ORF">Thiowin_04740</name>
</gene>
<organism evidence="1 2">
    <name type="scientific">Thiorhodovibrio winogradskyi</name>
    <dbReference type="NCBI Taxonomy" id="77007"/>
    <lineage>
        <taxon>Bacteria</taxon>
        <taxon>Pseudomonadati</taxon>
        <taxon>Pseudomonadota</taxon>
        <taxon>Gammaproteobacteria</taxon>
        <taxon>Chromatiales</taxon>
        <taxon>Chromatiaceae</taxon>
        <taxon>Thiorhodovibrio</taxon>
    </lineage>
</organism>
<evidence type="ECO:0000313" key="2">
    <source>
        <dbReference type="Proteomes" id="UP001432180"/>
    </source>
</evidence>
<dbReference type="RefSeq" id="WP_328985353.1">
    <property type="nucleotide sequence ID" value="NZ_CP121472.1"/>
</dbReference>
<dbReference type="InterPro" id="IPR021727">
    <property type="entry name" value="DUF3299"/>
</dbReference>
<evidence type="ECO:0000313" key="1">
    <source>
        <dbReference type="EMBL" id="WPL19603.1"/>
    </source>
</evidence>
<keyword evidence="2" id="KW-1185">Reference proteome</keyword>